<evidence type="ECO:0000313" key="2">
    <source>
        <dbReference type="Proteomes" id="UP000006838"/>
    </source>
</evidence>
<protein>
    <recommendedName>
        <fullName evidence="3">DUF2971 domain-containing protein</fullName>
    </recommendedName>
</protein>
<dbReference type="eggNOG" id="ENOG5032S82">
    <property type="taxonomic scope" value="Bacteria"/>
</dbReference>
<sequence length="201" mass="23097">MLPVSFKIRSKVQLLYCLPMPPLTLATRLEGDLGERVFEQLRRLTEISCWHRSSYESDALWQLYAGACTSLGRLSASAATFRLEAQHKGEEFWGGNVKYVGLLHERLRINAIGKFWHKHMAFSSKREFRLRISLSFAEEFGVTVPEQRIRAPFDFDMLVDRIFLDPSLEPQDVQLTRKSAEMASLGDRVRVSSLLGTPRYT</sequence>
<reference evidence="2" key="1">
    <citation type="journal article" date="2006" name="Appl. Environ. Microbiol.">
        <title>Complete genome sequence of the marine, chemolithoautotrophic, ammonia-oxidizing bacterium Nitrosococcus oceani ATCC 19707.</title>
        <authorList>
            <person name="Klotz M.G."/>
            <person name="Arp D.J."/>
            <person name="Chain P.S.G."/>
            <person name="El-Sheikh A.F."/>
            <person name="Hauser L.J."/>
            <person name="Hommes N.G."/>
            <person name="Larimer F.W."/>
            <person name="Malfatti S.A."/>
            <person name="Norton J.M."/>
            <person name="Poret-Peterson A.T."/>
            <person name="Vergez L.M."/>
            <person name="Ward B.B."/>
        </authorList>
    </citation>
    <scope>NUCLEOTIDE SEQUENCE [LARGE SCALE GENOMIC DNA]</scope>
    <source>
        <strain evidence="2">ATCC 19707 / BCRC 17464 / NCIMB 11848 / C-107</strain>
    </source>
</reference>
<dbReference type="AlphaFoldDB" id="Q3J9G7"/>
<dbReference type="KEGG" id="noc:Noc_2069"/>
<dbReference type="HOGENOM" id="CLU_1359222_0_0_6"/>
<proteinExistence type="predicted"/>
<dbReference type="EMBL" id="CP000127">
    <property type="protein sequence ID" value="ABA58529.1"/>
    <property type="molecule type" value="Genomic_DNA"/>
</dbReference>
<dbReference type="Proteomes" id="UP000006838">
    <property type="component" value="Chromosome"/>
</dbReference>
<organism evidence="1 2">
    <name type="scientific">Nitrosococcus oceani (strain ATCC 19707 / BCRC 17464 / JCM 30415 / NCIMB 11848 / C-107)</name>
    <dbReference type="NCBI Taxonomy" id="323261"/>
    <lineage>
        <taxon>Bacteria</taxon>
        <taxon>Pseudomonadati</taxon>
        <taxon>Pseudomonadota</taxon>
        <taxon>Gammaproteobacteria</taxon>
        <taxon>Chromatiales</taxon>
        <taxon>Chromatiaceae</taxon>
        <taxon>Nitrosococcus</taxon>
    </lineage>
</organism>
<evidence type="ECO:0008006" key="3">
    <source>
        <dbReference type="Google" id="ProtNLM"/>
    </source>
</evidence>
<accession>Q3J9G7</accession>
<gene>
    <name evidence="1" type="ordered locus">Noc_2069</name>
</gene>
<keyword evidence="2" id="KW-1185">Reference proteome</keyword>
<name>Q3J9G7_NITOC</name>
<evidence type="ECO:0000313" key="1">
    <source>
        <dbReference type="EMBL" id="ABA58529.1"/>
    </source>
</evidence>
<dbReference type="InParanoid" id="Q3J9G7"/>